<organism evidence="1 2">
    <name type="scientific">Aquimarina aggregata</name>
    <dbReference type="NCBI Taxonomy" id="1642818"/>
    <lineage>
        <taxon>Bacteria</taxon>
        <taxon>Pseudomonadati</taxon>
        <taxon>Bacteroidota</taxon>
        <taxon>Flavobacteriia</taxon>
        <taxon>Flavobacteriales</taxon>
        <taxon>Flavobacteriaceae</taxon>
        <taxon>Aquimarina</taxon>
    </lineage>
</organism>
<dbReference type="AlphaFoldDB" id="A0A162Z1R5"/>
<reference evidence="1" key="1">
    <citation type="submission" date="2016-01" db="EMBL/GenBank/DDBJ databases">
        <title>The draft genome sequence of Aquimarina sp. RZW4-3-2.</title>
        <authorList>
            <person name="Wang Y."/>
        </authorList>
    </citation>
    <scope>NUCLEOTIDE SEQUENCE [LARGE SCALE GENOMIC DNA]</scope>
    <source>
        <strain evidence="1">RZW4-3-2</strain>
    </source>
</reference>
<dbReference type="STRING" id="1642818.AWE51_25795"/>
<gene>
    <name evidence="1" type="ORF">AWE51_25795</name>
</gene>
<evidence type="ECO:0000313" key="1">
    <source>
        <dbReference type="EMBL" id="KZS39498.1"/>
    </source>
</evidence>
<keyword evidence="2" id="KW-1185">Reference proteome</keyword>
<protein>
    <submittedName>
        <fullName evidence="1">Uncharacterized protein</fullName>
    </submittedName>
</protein>
<dbReference type="Proteomes" id="UP000076715">
    <property type="component" value="Unassembled WGS sequence"/>
</dbReference>
<name>A0A162Z1R5_9FLAO</name>
<evidence type="ECO:0000313" key="2">
    <source>
        <dbReference type="Proteomes" id="UP000076715"/>
    </source>
</evidence>
<sequence length="208" mass="24509">MISSDSERVIGTFEIIDNLNEDTIEIRKDGTYTYKERGDSCWLWNDFTGKWKLEDITLTLFEIQRTLDITSKIERNYFDNSSDSIRINVKSFNEESIGDFKIKYESLINGLPKYEVKTDNNGIIKLPKFKIKSLDNEIVVIGMDYVVYGDTISEQFSIDEKIDNIIIRLNKSPDSINQYYEHKFKYKDNKLISYESPRLSENKIYKKL</sequence>
<proteinExistence type="predicted"/>
<dbReference type="EMBL" id="LQRT01000030">
    <property type="protein sequence ID" value="KZS39498.1"/>
    <property type="molecule type" value="Genomic_DNA"/>
</dbReference>
<comment type="caution">
    <text evidence="1">The sequence shown here is derived from an EMBL/GenBank/DDBJ whole genome shotgun (WGS) entry which is preliminary data.</text>
</comment>
<accession>A0A162Z1R5</accession>